<comment type="caution">
    <text evidence="2">The sequence shown here is derived from an EMBL/GenBank/DDBJ whole genome shotgun (WGS) entry which is preliminary data.</text>
</comment>
<protein>
    <submittedName>
        <fullName evidence="2">Uncharacterized protein</fullName>
    </submittedName>
</protein>
<keyword evidence="3" id="KW-1185">Reference proteome</keyword>
<feature type="signal peptide" evidence="1">
    <location>
        <begin position="1"/>
        <end position="21"/>
    </location>
</feature>
<dbReference type="Proteomes" id="UP001443914">
    <property type="component" value="Unassembled WGS sequence"/>
</dbReference>
<name>A0AAW1I359_SAPOF</name>
<evidence type="ECO:0000313" key="3">
    <source>
        <dbReference type="Proteomes" id="UP001443914"/>
    </source>
</evidence>
<sequence>MIPITTMVYMFITSVIFLANPSDFEIPNQQHHRPVVNDYGFGYVHPGASTLHLF</sequence>
<evidence type="ECO:0000313" key="2">
    <source>
        <dbReference type="EMBL" id="KAK9682894.1"/>
    </source>
</evidence>
<gene>
    <name evidence="2" type="ORF">RND81_10G104800</name>
</gene>
<keyword evidence="1" id="KW-0732">Signal</keyword>
<dbReference type="AlphaFoldDB" id="A0AAW1I359"/>
<proteinExistence type="predicted"/>
<feature type="chain" id="PRO_5043463672" evidence="1">
    <location>
        <begin position="22"/>
        <end position="54"/>
    </location>
</feature>
<organism evidence="2 3">
    <name type="scientific">Saponaria officinalis</name>
    <name type="common">Common soapwort</name>
    <name type="synonym">Lychnis saponaria</name>
    <dbReference type="NCBI Taxonomy" id="3572"/>
    <lineage>
        <taxon>Eukaryota</taxon>
        <taxon>Viridiplantae</taxon>
        <taxon>Streptophyta</taxon>
        <taxon>Embryophyta</taxon>
        <taxon>Tracheophyta</taxon>
        <taxon>Spermatophyta</taxon>
        <taxon>Magnoliopsida</taxon>
        <taxon>eudicotyledons</taxon>
        <taxon>Gunneridae</taxon>
        <taxon>Pentapetalae</taxon>
        <taxon>Caryophyllales</taxon>
        <taxon>Caryophyllaceae</taxon>
        <taxon>Caryophylleae</taxon>
        <taxon>Saponaria</taxon>
    </lineage>
</organism>
<accession>A0AAW1I359</accession>
<reference evidence="2" key="1">
    <citation type="submission" date="2024-03" db="EMBL/GenBank/DDBJ databases">
        <title>WGS assembly of Saponaria officinalis var. Norfolk2.</title>
        <authorList>
            <person name="Jenkins J."/>
            <person name="Shu S."/>
            <person name="Grimwood J."/>
            <person name="Barry K."/>
            <person name="Goodstein D."/>
            <person name="Schmutz J."/>
            <person name="Leebens-Mack J."/>
            <person name="Osbourn A."/>
        </authorList>
    </citation>
    <scope>NUCLEOTIDE SEQUENCE [LARGE SCALE GENOMIC DNA]</scope>
    <source>
        <strain evidence="2">JIC</strain>
    </source>
</reference>
<evidence type="ECO:0000256" key="1">
    <source>
        <dbReference type="SAM" id="SignalP"/>
    </source>
</evidence>
<dbReference type="EMBL" id="JBDFQZ010000010">
    <property type="protein sequence ID" value="KAK9682894.1"/>
    <property type="molecule type" value="Genomic_DNA"/>
</dbReference>